<organism evidence="1 2">
    <name type="scientific">Penicillium cosmopolitanum</name>
    <dbReference type="NCBI Taxonomy" id="1131564"/>
    <lineage>
        <taxon>Eukaryota</taxon>
        <taxon>Fungi</taxon>
        <taxon>Dikarya</taxon>
        <taxon>Ascomycota</taxon>
        <taxon>Pezizomycotina</taxon>
        <taxon>Eurotiomycetes</taxon>
        <taxon>Eurotiomycetidae</taxon>
        <taxon>Eurotiales</taxon>
        <taxon>Aspergillaceae</taxon>
        <taxon>Penicillium</taxon>
    </lineage>
</organism>
<sequence length="117" mass="13915">MPQWWERRLQKYEAYQAEFDREIGTLPLDLDSAVAIRLRDLKNVREDLKNNGDKRNLLSTVNALIEAYMSKGLNWNDGLVTYWSKRKKVCDGPKEFTWKDFDLYSEMHQGHQSFWVG</sequence>
<reference evidence="1" key="2">
    <citation type="journal article" date="2023" name="IMA Fungus">
        <title>Comparative genomic study of the Penicillium genus elucidates a diverse pangenome and 15 lateral gene transfer events.</title>
        <authorList>
            <person name="Petersen C."/>
            <person name="Sorensen T."/>
            <person name="Nielsen M.R."/>
            <person name="Sondergaard T.E."/>
            <person name="Sorensen J.L."/>
            <person name="Fitzpatrick D.A."/>
            <person name="Frisvad J.C."/>
            <person name="Nielsen K.L."/>
        </authorList>
    </citation>
    <scope>NUCLEOTIDE SEQUENCE</scope>
    <source>
        <strain evidence="1">IBT 29677</strain>
    </source>
</reference>
<evidence type="ECO:0000313" key="2">
    <source>
        <dbReference type="Proteomes" id="UP001147747"/>
    </source>
</evidence>
<dbReference type="Proteomes" id="UP001147747">
    <property type="component" value="Unassembled WGS sequence"/>
</dbReference>
<dbReference type="GeneID" id="81375142"/>
<keyword evidence="2" id="KW-1185">Reference proteome</keyword>
<proteinExistence type="predicted"/>
<dbReference type="AlphaFoldDB" id="A0A9W9SGY5"/>
<dbReference type="RefSeq" id="XP_056482192.1">
    <property type="nucleotide sequence ID" value="XM_056636162.1"/>
</dbReference>
<accession>A0A9W9SGY5</accession>
<gene>
    <name evidence="1" type="ORF">N7509_011525</name>
</gene>
<protein>
    <submittedName>
        <fullName evidence="1">Uncharacterized protein</fullName>
    </submittedName>
</protein>
<name>A0A9W9SGY5_9EURO</name>
<reference evidence="1" key="1">
    <citation type="submission" date="2022-12" db="EMBL/GenBank/DDBJ databases">
        <authorList>
            <person name="Petersen C."/>
        </authorList>
    </citation>
    <scope>NUCLEOTIDE SEQUENCE</scope>
    <source>
        <strain evidence="1">IBT 29677</strain>
    </source>
</reference>
<evidence type="ECO:0000313" key="1">
    <source>
        <dbReference type="EMBL" id="KAJ5378406.1"/>
    </source>
</evidence>
<dbReference type="EMBL" id="JAPZBU010000011">
    <property type="protein sequence ID" value="KAJ5378406.1"/>
    <property type="molecule type" value="Genomic_DNA"/>
</dbReference>
<dbReference type="OrthoDB" id="4363173at2759"/>
<comment type="caution">
    <text evidence="1">The sequence shown here is derived from an EMBL/GenBank/DDBJ whole genome shotgun (WGS) entry which is preliminary data.</text>
</comment>